<accession>A0ABQ1BN93</accession>
<comment type="similarity">
    <text evidence="1">Belongs to the transglycosylase family. Rpf subfamily.</text>
</comment>
<dbReference type="InterPro" id="IPR010618">
    <property type="entry name" value="RPF"/>
</dbReference>
<dbReference type="Proteomes" id="UP000465306">
    <property type="component" value="Unassembled WGS sequence"/>
</dbReference>
<keyword evidence="6" id="KW-1185">Reference proteome</keyword>
<feature type="domain" description="Resuscitation-promoting factor core lysozyme-like" evidence="4">
    <location>
        <begin position="34"/>
        <end position="106"/>
    </location>
</feature>
<organism evidence="5 6">
    <name type="scientific">Mycobacterium kubicae</name>
    <dbReference type="NCBI Taxonomy" id="120959"/>
    <lineage>
        <taxon>Bacteria</taxon>
        <taxon>Bacillati</taxon>
        <taxon>Actinomycetota</taxon>
        <taxon>Actinomycetes</taxon>
        <taxon>Mycobacteriales</taxon>
        <taxon>Mycobacteriaceae</taxon>
        <taxon>Mycobacterium</taxon>
        <taxon>Mycobacterium simiae complex</taxon>
    </lineage>
</organism>
<evidence type="ECO:0000313" key="5">
    <source>
        <dbReference type="EMBL" id="GFG65132.1"/>
    </source>
</evidence>
<dbReference type="InterPro" id="IPR023346">
    <property type="entry name" value="Lysozyme-like_dom_sf"/>
</dbReference>
<dbReference type="SUPFAM" id="SSF53955">
    <property type="entry name" value="Lysozyme-like"/>
    <property type="match status" value="1"/>
</dbReference>
<dbReference type="Gene3D" id="1.10.530.10">
    <property type="match status" value="1"/>
</dbReference>
<comment type="caution">
    <text evidence="5">The sequence shown here is derived from an EMBL/GenBank/DDBJ whole genome shotgun (WGS) entry which is preliminary data.</text>
</comment>
<dbReference type="EMBL" id="BLKU01000003">
    <property type="protein sequence ID" value="GFG65132.1"/>
    <property type="molecule type" value="Genomic_DNA"/>
</dbReference>
<reference evidence="5 6" key="1">
    <citation type="journal article" date="2019" name="Emerg. Microbes Infect.">
        <title>Comprehensive subspecies identification of 175 nontuberculous mycobacteria species based on 7547 genomic profiles.</title>
        <authorList>
            <person name="Matsumoto Y."/>
            <person name="Kinjo T."/>
            <person name="Motooka D."/>
            <person name="Nabeya D."/>
            <person name="Jung N."/>
            <person name="Uechi K."/>
            <person name="Horii T."/>
            <person name="Iida T."/>
            <person name="Fujita J."/>
            <person name="Nakamura S."/>
        </authorList>
    </citation>
    <scope>NUCLEOTIDE SEQUENCE [LARGE SCALE GENOMIC DNA]</scope>
    <source>
        <strain evidence="5 6">JCM 13573</strain>
    </source>
</reference>
<evidence type="ECO:0000313" key="6">
    <source>
        <dbReference type="Proteomes" id="UP000465306"/>
    </source>
</evidence>
<gene>
    <name evidence="5" type="primary">rpfC</name>
    <name evidence="5" type="ORF">MKUB_26220</name>
</gene>
<evidence type="ECO:0000256" key="3">
    <source>
        <dbReference type="SAM" id="SignalP"/>
    </source>
</evidence>
<name>A0ABQ1BN93_9MYCO</name>
<keyword evidence="3" id="KW-0732">Signal</keyword>
<sequence length="139" mass="14085">MPDMTNITKPLIKSAFAAGFVAASMSLSAGVSHADAMNWEAVAQCESDGNWAADTGNGKYGGLQFKKATWEEYGGVGNPAKASKQQQIAVANRVLAGQGPGAWPKCGSAGGAAPSPASLPKPARSLQHAVAGIIDAFTP</sequence>
<evidence type="ECO:0000256" key="2">
    <source>
        <dbReference type="ARBA" id="ARBA00022801"/>
    </source>
</evidence>
<evidence type="ECO:0000259" key="4">
    <source>
        <dbReference type="Pfam" id="PF06737"/>
    </source>
</evidence>
<proteinExistence type="inferred from homology"/>
<feature type="chain" id="PRO_5045320688" evidence="3">
    <location>
        <begin position="30"/>
        <end position="139"/>
    </location>
</feature>
<keyword evidence="2" id="KW-0378">Hydrolase</keyword>
<dbReference type="Pfam" id="PF06737">
    <property type="entry name" value="Transglycosylas"/>
    <property type="match status" value="1"/>
</dbReference>
<evidence type="ECO:0000256" key="1">
    <source>
        <dbReference type="ARBA" id="ARBA00010830"/>
    </source>
</evidence>
<protein>
    <submittedName>
        <fullName evidence="5">Resuscitation-promoting factor RpfC</fullName>
    </submittedName>
</protein>
<feature type="signal peptide" evidence="3">
    <location>
        <begin position="1"/>
        <end position="29"/>
    </location>
</feature>
<dbReference type="CDD" id="cd13925">
    <property type="entry name" value="RPF"/>
    <property type="match status" value="1"/>
</dbReference>